<dbReference type="Proteomes" id="UP001620626">
    <property type="component" value="Unassembled WGS sequence"/>
</dbReference>
<dbReference type="Pfam" id="PF01764">
    <property type="entry name" value="Lipase_3"/>
    <property type="match status" value="1"/>
</dbReference>
<evidence type="ECO:0000313" key="3">
    <source>
        <dbReference type="EMBL" id="KAL3091672.1"/>
    </source>
</evidence>
<dbReference type="InterPro" id="IPR029058">
    <property type="entry name" value="AB_hydrolase_fold"/>
</dbReference>
<evidence type="ECO:0000259" key="2">
    <source>
        <dbReference type="Pfam" id="PF01764"/>
    </source>
</evidence>
<dbReference type="PANTHER" id="PTHR45908">
    <property type="entry name" value="PROTEIN CBG11750-RELATED"/>
    <property type="match status" value="1"/>
</dbReference>
<dbReference type="PANTHER" id="PTHR45908:SF23">
    <property type="entry name" value="FUNGAL LIPASE-LIKE DOMAIN-CONTAINING PROTEIN"/>
    <property type="match status" value="1"/>
</dbReference>
<dbReference type="InterPro" id="IPR002921">
    <property type="entry name" value="Fungal_lipase-type"/>
</dbReference>
<organism evidence="3 4">
    <name type="scientific">Heterodera trifolii</name>
    <dbReference type="NCBI Taxonomy" id="157864"/>
    <lineage>
        <taxon>Eukaryota</taxon>
        <taxon>Metazoa</taxon>
        <taxon>Ecdysozoa</taxon>
        <taxon>Nematoda</taxon>
        <taxon>Chromadorea</taxon>
        <taxon>Rhabditida</taxon>
        <taxon>Tylenchina</taxon>
        <taxon>Tylenchomorpha</taxon>
        <taxon>Tylenchoidea</taxon>
        <taxon>Heteroderidae</taxon>
        <taxon>Heteroderinae</taxon>
        <taxon>Heterodera</taxon>
    </lineage>
</organism>
<keyword evidence="1" id="KW-0732">Signal</keyword>
<dbReference type="CDD" id="cd00519">
    <property type="entry name" value="Lipase_3"/>
    <property type="match status" value="1"/>
</dbReference>
<protein>
    <recommendedName>
        <fullName evidence="2">Fungal lipase-type domain-containing protein</fullName>
    </recommendedName>
</protein>
<evidence type="ECO:0000313" key="4">
    <source>
        <dbReference type="Proteomes" id="UP001620626"/>
    </source>
</evidence>
<feature type="signal peptide" evidence="1">
    <location>
        <begin position="1"/>
        <end position="21"/>
    </location>
</feature>
<proteinExistence type="predicted"/>
<feature type="chain" id="PRO_5044833351" description="Fungal lipase-type domain-containing protein" evidence="1">
    <location>
        <begin position="22"/>
        <end position="366"/>
    </location>
</feature>
<accession>A0ABD2JM85</accession>
<evidence type="ECO:0000256" key="1">
    <source>
        <dbReference type="SAM" id="SignalP"/>
    </source>
</evidence>
<keyword evidence="4" id="KW-1185">Reference proteome</keyword>
<name>A0ABD2JM85_9BILA</name>
<dbReference type="EMBL" id="JBICBT010000941">
    <property type="protein sequence ID" value="KAL3091672.1"/>
    <property type="molecule type" value="Genomic_DNA"/>
</dbReference>
<sequence>MAKLWLLSLAFGIGIAPFLFAVPLQKAKGTTDSRKWLAEHMDEMITEMDLAKAYGAPYDLVEQTLNKRRKMLRKTANGTSRNIGPKNAKDAAYDHKMIRHKIFPMAAASYGDTENVKNCIRNTFRNATLYRNSVVQCNGKAYELCSAFTAVSHEDKAIILSFRGTDTGYQLIEETIQIALFKRSQSPDEEWGKVGSYFLKIFNQLVDEGKIIDDLAKLVNTYNDYEIWVTGHSLGGAMAAIASATIVDAKLISAQRLKLVTFGQPRTGNGEWATAMDKKVGPFNYRVVNNRDLVPHMPPLWFEGYRHHMTEVFYNNAKNKTEEFVICADEAESDECAGKYWFYNVRDHLNYFGKSVSEWGEKGCAN</sequence>
<dbReference type="AlphaFoldDB" id="A0ABD2JM85"/>
<reference evidence="3 4" key="1">
    <citation type="submission" date="2024-10" db="EMBL/GenBank/DDBJ databases">
        <authorList>
            <person name="Kim D."/>
        </authorList>
    </citation>
    <scope>NUCLEOTIDE SEQUENCE [LARGE SCALE GENOMIC DNA]</scope>
    <source>
        <strain evidence="3">BH-2024</strain>
    </source>
</reference>
<comment type="caution">
    <text evidence="3">The sequence shown here is derived from an EMBL/GenBank/DDBJ whole genome shotgun (WGS) entry which is preliminary data.</text>
</comment>
<dbReference type="Gene3D" id="3.40.50.1820">
    <property type="entry name" value="alpha/beta hydrolase"/>
    <property type="match status" value="1"/>
</dbReference>
<feature type="domain" description="Fungal lipase-type" evidence="2">
    <location>
        <begin position="160"/>
        <end position="300"/>
    </location>
</feature>
<gene>
    <name evidence="3" type="ORF">niasHT_024254</name>
</gene>
<dbReference type="SUPFAM" id="SSF53474">
    <property type="entry name" value="alpha/beta-Hydrolases"/>
    <property type="match status" value="1"/>
</dbReference>